<dbReference type="EMBL" id="BLXY01000002">
    <property type="protein sequence ID" value="GFO63613.1"/>
    <property type="molecule type" value="Genomic_DNA"/>
</dbReference>
<evidence type="ECO:0000313" key="3">
    <source>
        <dbReference type="EMBL" id="GFO63613.1"/>
    </source>
</evidence>
<organism evidence="3 4">
    <name type="scientific">Geomonas paludis</name>
    <dbReference type="NCBI Taxonomy" id="2740185"/>
    <lineage>
        <taxon>Bacteria</taxon>
        <taxon>Pseudomonadati</taxon>
        <taxon>Thermodesulfobacteriota</taxon>
        <taxon>Desulfuromonadia</taxon>
        <taxon>Geobacterales</taxon>
        <taxon>Geobacteraceae</taxon>
        <taxon>Geomonas</taxon>
    </lineage>
</organism>
<feature type="chain" id="PRO_5028428421" evidence="2">
    <location>
        <begin position="26"/>
        <end position="106"/>
    </location>
</feature>
<evidence type="ECO:0000256" key="1">
    <source>
        <dbReference type="SAM" id="Phobius"/>
    </source>
</evidence>
<feature type="transmembrane region" description="Helical" evidence="1">
    <location>
        <begin position="77"/>
        <end position="100"/>
    </location>
</feature>
<feature type="signal peptide" evidence="2">
    <location>
        <begin position="1"/>
        <end position="25"/>
    </location>
</feature>
<dbReference type="RefSeq" id="WP_183346463.1">
    <property type="nucleotide sequence ID" value="NZ_BLXY01000002.1"/>
</dbReference>
<keyword evidence="1" id="KW-0472">Membrane</keyword>
<gene>
    <name evidence="3" type="ORF">GMPD_15320</name>
</gene>
<evidence type="ECO:0000313" key="4">
    <source>
        <dbReference type="Proteomes" id="UP000568888"/>
    </source>
</evidence>
<accession>A0A6V8MVM5</accession>
<keyword evidence="2" id="KW-0732">Signal</keyword>
<dbReference type="AlphaFoldDB" id="A0A6V8MVM5"/>
<proteinExistence type="predicted"/>
<comment type="caution">
    <text evidence="3">The sequence shown here is derived from an EMBL/GenBank/DDBJ whole genome shotgun (WGS) entry which is preliminary data.</text>
</comment>
<sequence>MKSKEKIVGLCITLFVFLSTHPAFATGGASGMPWESPLSRILASITGPVAKAGGILAIVLAGLGLAFSEGGGFMRKVIGVVFGLAITFSATTFITDFLGYTGGVRF</sequence>
<dbReference type="Pfam" id="PF04956">
    <property type="entry name" value="TrbC"/>
    <property type="match status" value="1"/>
</dbReference>
<reference evidence="4" key="1">
    <citation type="submission" date="2020-06" db="EMBL/GenBank/DDBJ databases">
        <title>Draft genomic sequecing of Geomonas sp. Red736.</title>
        <authorList>
            <person name="Itoh H."/>
            <person name="Xu Z.X."/>
            <person name="Ushijima N."/>
            <person name="Masuda Y."/>
            <person name="Shiratori Y."/>
            <person name="Senoo K."/>
        </authorList>
    </citation>
    <scope>NUCLEOTIDE SEQUENCE [LARGE SCALE GENOMIC DNA]</scope>
    <source>
        <strain evidence="4">Red736</strain>
    </source>
</reference>
<name>A0A6V8MVM5_9BACT</name>
<evidence type="ECO:0000256" key="2">
    <source>
        <dbReference type="SAM" id="SignalP"/>
    </source>
</evidence>
<dbReference type="InterPro" id="IPR007039">
    <property type="entry name" value="TrbC/VirB2"/>
</dbReference>
<keyword evidence="1" id="KW-1133">Transmembrane helix</keyword>
<keyword evidence="1" id="KW-0812">Transmembrane</keyword>
<protein>
    <submittedName>
        <fullName evidence="3">Conjugal transfer protein TrbC</fullName>
    </submittedName>
</protein>
<dbReference type="Proteomes" id="UP000568888">
    <property type="component" value="Unassembled WGS sequence"/>
</dbReference>
<feature type="transmembrane region" description="Helical" evidence="1">
    <location>
        <begin position="41"/>
        <end position="65"/>
    </location>
</feature>